<reference evidence="2" key="2">
    <citation type="journal article" date="2021" name="J Anim Sci Technol">
        <title>Complete genome sequence of Paenibacillus konkukensis sp. nov. SK3146 as a potential probiotic strain.</title>
        <authorList>
            <person name="Jung H.I."/>
            <person name="Park S."/>
            <person name="Niu K.M."/>
            <person name="Lee S.W."/>
            <person name="Kothari D."/>
            <person name="Yi K.J."/>
            <person name="Kim S.K."/>
        </authorList>
    </citation>
    <scope>NUCLEOTIDE SEQUENCE</scope>
    <source>
        <strain evidence="2">SK3146</strain>
    </source>
</reference>
<protein>
    <recommendedName>
        <fullName evidence="4">Sulfatase-modifying factor enzyme domain-containing protein</fullName>
    </recommendedName>
</protein>
<keyword evidence="3" id="KW-1185">Reference proteome</keyword>
<accession>A0ABY4RMC6</accession>
<gene>
    <name evidence="2" type="ORF">SK3146_02527</name>
</gene>
<proteinExistence type="predicted"/>
<dbReference type="SUPFAM" id="SSF56436">
    <property type="entry name" value="C-type lectin-like"/>
    <property type="match status" value="1"/>
</dbReference>
<dbReference type="InterPro" id="IPR016187">
    <property type="entry name" value="CTDL_fold"/>
</dbReference>
<dbReference type="EMBL" id="CP027059">
    <property type="protein sequence ID" value="UQZ83340.1"/>
    <property type="molecule type" value="Genomic_DNA"/>
</dbReference>
<feature type="region of interest" description="Disordered" evidence="1">
    <location>
        <begin position="54"/>
        <end position="76"/>
    </location>
</feature>
<sequence length="76" mass="8349">MTFWGTGRKLPIRGGNWNNGANAGVFALNLNNPRSNVNTNIGFRSALPESQKLLPKWDHPVHGGKGTRLPAERQNT</sequence>
<dbReference type="InterPro" id="IPR042095">
    <property type="entry name" value="SUMF_sf"/>
</dbReference>
<dbReference type="Gene3D" id="3.90.1580.10">
    <property type="entry name" value="paralog of FGE (formylglycine-generating enzyme)"/>
    <property type="match status" value="1"/>
</dbReference>
<evidence type="ECO:0008006" key="4">
    <source>
        <dbReference type="Google" id="ProtNLM"/>
    </source>
</evidence>
<evidence type="ECO:0000256" key="1">
    <source>
        <dbReference type="SAM" id="MobiDB-lite"/>
    </source>
</evidence>
<reference evidence="2" key="1">
    <citation type="submission" date="2018-02" db="EMBL/GenBank/DDBJ databases">
        <authorList>
            <person name="Kim S.-K."/>
            <person name="Jung H.-I."/>
            <person name="Lee S.-W."/>
        </authorList>
    </citation>
    <scope>NUCLEOTIDE SEQUENCE</scope>
    <source>
        <strain evidence="2">SK3146</strain>
    </source>
</reference>
<dbReference type="Proteomes" id="UP001057134">
    <property type="component" value="Chromosome"/>
</dbReference>
<evidence type="ECO:0000313" key="2">
    <source>
        <dbReference type="EMBL" id="UQZ83340.1"/>
    </source>
</evidence>
<organism evidence="2 3">
    <name type="scientific">Paenibacillus konkukensis</name>
    <dbReference type="NCBI Taxonomy" id="2020716"/>
    <lineage>
        <taxon>Bacteria</taxon>
        <taxon>Bacillati</taxon>
        <taxon>Bacillota</taxon>
        <taxon>Bacilli</taxon>
        <taxon>Bacillales</taxon>
        <taxon>Paenibacillaceae</taxon>
        <taxon>Paenibacillus</taxon>
    </lineage>
</organism>
<evidence type="ECO:0000313" key="3">
    <source>
        <dbReference type="Proteomes" id="UP001057134"/>
    </source>
</evidence>
<name>A0ABY4RMC6_9BACL</name>